<evidence type="ECO:0000259" key="1">
    <source>
        <dbReference type="Pfam" id="PF25000"/>
    </source>
</evidence>
<sequence length="952" mass="107042">MAAPAPNLWQETASKVLNQLTPAEKATIGVITTRQQLETYLRTLQGSFPSLSTKKNDSRFGKIAEQIQPISIAIDILAQGNGMPSTLLWGMFGLTVELTADRDQVFEPVITAFEDLLKIMPSFSDIAPVLSEHESLQVAIADVYRLNFITRIKWQREQNLLEKEIRRIKGLVDEVYKQTKTATDIETLKQGRDRHQEMLARQDELLTAVRSSSQHQAQTQTLTSPKFNLPYLATKSFCGRDLELDELHSRLWPTPPLSKRSLTTVALLGLGGIGKSQLALRYAYAHKDLYKAQLWIACDAPVKISQGISEIAKILGHGDLGPAQSLASVKNWLNSTDEEWLLILDNAEDPYLLSDLWPSSDNGSIIITSQNSLWRMQDSVEATLRVESLDVDPSITLLRKIMAKQGKSVSDDDASAIVGEVGRLPLAIRQIGSYVATEDIDPLDFLQLYRDRQAASDIGSWEDSRTPLYLHTLATVWEFAFSKLCPDAAFMIGAMSLLDPDKIPEIFFKNRMGGGGQHASTLDAQKALRDLDRYSLIKRQRVDNQHILTLHRSVAKQVHLTFSKQTAQSVFDWTQSSLRALFPRQSPLDEPFNTEDPDCSKWIAHVIALFRTVTRELHDSLDFSEPFAELLQDAAIYLREAGLLDQGRQLILKAIEICEPDSKNKVLLSEVYSFYGCILNDTGEVNEAATFFEKQLELYKAHLLELKAKKQTPALVDEIQLANAYNNVAGIYCAQRRYREADILNTMSLKIKEKWTNELHRPKMQHLLSLSYINAAVLAGQQGYYETAAQHFQKAIEYGQDIKTTPRRALTYHNFGCMRLEQRILSGSPDAACELLEEAYHMRSASLGDHYDTALSLHMLACCHVQLGDFVSARDLLREALRILESLPSALSANRRHIARTKYKLSLVLAEMKDPSASQYAQEARQIRLLESKGGGGEPECEKTYDLLVAYI</sequence>
<protein>
    <recommendedName>
        <fullName evidence="1">DUF7779 domain-containing protein</fullName>
    </recommendedName>
</protein>
<dbReference type="SUPFAM" id="SSF48452">
    <property type="entry name" value="TPR-like"/>
    <property type="match status" value="2"/>
</dbReference>
<dbReference type="PANTHER" id="PTHR35205:SF1">
    <property type="entry name" value="ZU5 DOMAIN-CONTAINING PROTEIN"/>
    <property type="match status" value="1"/>
</dbReference>
<dbReference type="SUPFAM" id="SSF52540">
    <property type="entry name" value="P-loop containing nucleoside triphosphate hydrolases"/>
    <property type="match status" value="1"/>
</dbReference>
<comment type="caution">
    <text evidence="2">The sequence shown here is derived from an EMBL/GenBank/DDBJ whole genome shotgun (WGS) entry which is preliminary data.</text>
</comment>
<dbReference type="Gene3D" id="3.40.50.300">
    <property type="entry name" value="P-loop containing nucleotide triphosphate hydrolases"/>
    <property type="match status" value="1"/>
</dbReference>
<dbReference type="InterPro" id="IPR056681">
    <property type="entry name" value="DUF7779"/>
</dbReference>
<keyword evidence="3" id="KW-1185">Reference proteome</keyword>
<proteinExistence type="predicted"/>
<evidence type="ECO:0000313" key="3">
    <source>
        <dbReference type="Proteomes" id="UP001305779"/>
    </source>
</evidence>
<dbReference type="PRINTS" id="PR00364">
    <property type="entry name" value="DISEASERSIST"/>
</dbReference>
<evidence type="ECO:0000313" key="2">
    <source>
        <dbReference type="EMBL" id="KAK4504226.1"/>
    </source>
</evidence>
<organism evidence="2 3">
    <name type="scientific">Zasmidium cellare</name>
    <name type="common">Wine cellar mold</name>
    <name type="synonym">Racodium cellare</name>
    <dbReference type="NCBI Taxonomy" id="395010"/>
    <lineage>
        <taxon>Eukaryota</taxon>
        <taxon>Fungi</taxon>
        <taxon>Dikarya</taxon>
        <taxon>Ascomycota</taxon>
        <taxon>Pezizomycotina</taxon>
        <taxon>Dothideomycetes</taxon>
        <taxon>Dothideomycetidae</taxon>
        <taxon>Mycosphaerellales</taxon>
        <taxon>Mycosphaerellaceae</taxon>
        <taxon>Zasmidium</taxon>
    </lineage>
</organism>
<dbReference type="Pfam" id="PF13424">
    <property type="entry name" value="TPR_12"/>
    <property type="match status" value="1"/>
</dbReference>
<feature type="domain" description="DUF7779" evidence="1">
    <location>
        <begin position="480"/>
        <end position="564"/>
    </location>
</feature>
<accession>A0ABR0ERK5</accession>
<dbReference type="Pfam" id="PF13181">
    <property type="entry name" value="TPR_8"/>
    <property type="match status" value="1"/>
</dbReference>
<dbReference type="Pfam" id="PF25000">
    <property type="entry name" value="DUF7779"/>
    <property type="match status" value="1"/>
</dbReference>
<dbReference type="PANTHER" id="PTHR35205">
    <property type="entry name" value="NB-ARC AND TPR DOMAIN PROTEIN"/>
    <property type="match status" value="1"/>
</dbReference>
<dbReference type="Gene3D" id="1.25.40.10">
    <property type="entry name" value="Tetratricopeptide repeat domain"/>
    <property type="match status" value="2"/>
</dbReference>
<dbReference type="InterPro" id="IPR011990">
    <property type="entry name" value="TPR-like_helical_dom_sf"/>
</dbReference>
<dbReference type="InterPro" id="IPR027417">
    <property type="entry name" value="P-loop_NTPase"/>
</dbReference>
<dbReference type="EMBL" id="JAXOVC010000003">
    <property type="protein sequence ID" value="KAK4504226.1"/>
    <property type="molecule type" value="Genomic_DNA"/>
</dbReference>
<dbReference type="SMART" id="SM00028">
    <property type="entry name" value="TPR"/>
    <property type="match status" value="5"/>
</dbReference>
<dbReference type="Proteomes" id="UP001305779">
    <property type="component" value="Unassembled WGS sequence"/>
</dbReference>
<name>A0ABR0ERK5_ZASCE</name>
<reference evidence="2 3" key="1">
    <citation type="journal article" date="2023" name="G3 (Bethesda)">
        <title>A chromosome-level genome assembly of Zasmidium syzygii isolated from banana leaves.</title>
        <authorList>
            <person name="van Westerhoven A.C."/>
            <person name="Mehrabi R."/>
            <person name="Talebi R."/>
            <person name="Steentjes M.B.F."/>
            <person name="Corcolon B."/>
            <person name="Chong P.A."/>
            <person name="Kema G.H.J."/>
            <person name="Seidl M.F."/>
        </authorList>
    </citation>
    <scope>NUCLEOTIDE SEQUENCE [LARGE SCALE GENOMIC DNA]</scope>
    <source>
        <strain evidence="2 3">P124</strain>
    </source>
</reference>
<gene>
    <name evidence="2" type="ORF">PRZ48_005142</name>
</gene>
<dbReference type="InterPro" id="IPR019734">
    <property type="entry name" value="TPR_rpt"/>
</dbReference>